<organism evidence="1 2">
    <name type="scientific">Cupriavidus basilensis</name>
    <dbReference type="NCBI Taxonomy" id="68895"/>
    <lineage>
        <taxon>Bacteria</taxon>
        <taxon>Pseudomonadati</taxon>
        <taxon>Pseudomonadota</taxon>
        <taxon>Betaproteobacteria</taxon>
        <taxon>Burkholderiales</taxon>
        <taxon>Burkholderiaceae</taxon>
        <taxon>Cupriavidus</taxon>
    </lineage>
</organism>
<reference evidence="1 2" key="1">
    <citation type="submission" date="2020-10" db="EMBL/GenBank/DDBJ databases">
        <title>Complete genome sequence of Cupriavidus basilensis CCUG 49340T.</title>
        <authorList>
            <person name="Salva-Serra F."/>
            <person name="Donoso R.A."/>
            <person name="Cho K.H."/>
            <person name="Yoo J.A."/>
            <person name="Lee K."/>
            <person name="Yoon S.-H."/>
            <person name="Perez-Pantoja D."/>
            <person name="Moore E.R.B."/>
        </authorList>
    </citation>
    <scope>NUCLEOTIDE SEQUENCE [LARGE SCALE GENOMIC DNA]</scope>
    <source>
        <strain evidence="2">CCUG 49340</strain>
    </source>
</reference>
<dbReference type="Proteomes" id="UP000397656">
    <property type="component" value="Chromosome 1"/>
</dbReference>
<evidence type="ECO:0000313" key="1">
    <source>
        <dbReference type="EMBL" id="QOT76563.1"/>
    </source>
</evidence>
<accession>A0A643FX89</accession>
<name>A0A643FX89_9BURK</name>
<evidence type="ECO:0000313" key="2">
    <source>
        <dbReference type="Proteomes" id="UP000397656"/>
    </source>
</evidence>
<gene>
    <name evidence="1" type="ORF">F7R26_000125</name>
</gene>
<dbReference type="AlphaFoldDB" id="A0A643FX89"/>
<sequence length="87" mass="9874">MREYQPKTVQKLSACTCDRCQRRLTPDEGEWQERLSINYVGGFDSVFDDGNTVSIDLCQQCVREVLGAWRQITPPTEADFPPSPVGH</sequence>
<dbReference type="RefSeq" id="WP_150985350.1">
    <property type="nucleotide sequence ID" value="NZ_CP062803.1"/>
</dbReference>
<proteinExistence type="predicted"/>
<dbReference type="EMBL" id="CP062803">
    <property type="protein sequence ID" value="QOT76563.1"/>
    <property type="molecule type" value="Genomic_DNA"/>
</dbReference>
<dbReference type="GeneID" id="98399281"/>
<protein>
    <submittedName>
        <fullName evidence="1">Uncharacterized protein</fullName>
    </submittedName>
</protein>